<sequence length="47" mass="5465">MINGLPFNNNKNRLNKRQSSTTTITGFNYAYNKIQNNNNIKLFIALF</sequence>
<reference evidence="1 2" key="1">
    <citation type="journal article" date="2018" name="J. Allergy Clin. Immunol.">
        <title>High-quality assembly of Dermatophagoides pteronyssinus genome and transcriptome reveals a wide range of novel allergens.</title>
        <authorList>
            <person name="Liu X.Y."/>
            <person name="Yang K.Y."/>
            <person name="Wang M.Q."/>
            <person name="Kwok J.S."/>
            <person name="Zeng X."/>
            <person name="Yang Z."/>
            <person name="Xiao X.J."/>
            <person name="Lau C.P."/>
            <person name="Li Y."/>
            <person name="Huang Z.M."/>
            <person name="Ba J.G."/>
            <person name="Yim A.K."/>
            <person name="Ouyang C.Y."/>
            <person name="Ngai S.M."/>
            <person name="Chan T.F."/>
            <person name="Leung E.L."/>
            <person name="Liu L."/>
            <person name="Liu Z.G."/>
            <person name="Tsui S.K."/>
        </authorList>
    </citation>
    <scope>NUCLEOTIDE SEQUENCE [LARGE SCALE GENOMIC DNA]</scope>
    <source>
        <strain evidence="1">Derp</strain>
    </source>
</reference>
<dbReference type="EMBL" id="NJHN03000008">
    <property type="protein sequence ID" value="KAH9426755.1"/>
    <property type="molecule type" value="Genomic_DNA"/>
</dbReference>
<evidence type="ECO:0000313" key="1">
    <source>
        <dbReference type="EMBL" id="KAH9426755.1"/>
    </source>
</evidence>
<proteinExistence type="predicted"/>
<evidence type="ECO:0000313" key="2">
    <source>
        <dbReference type="Proteomes" id="UP000887458"/>
    </source>
</evidence>
<organism evidence="1 2">
    <name type="scientific">Dermatophagoides pteronyssinus</name>
    <name type="common">European house dust mite</name>
    <dbReference type="NCBI Taxonomy" id="6956"/>
    <lineage>
        <taxon>Eukaryota</taxon>
        <taxon>Metazoa</taxon>
        <taxon>Ecdysozoa</taxon>
        <taxon>Arthropoda</taxon>
        <taxon>Chelicerata</taxon>
        <taxon>Arachnida</taxon>
        <taxon>Acari</taxon>
        <taxon>Acariformes</taxon>
        <taxon>Sarcoptiformes</taxon>
        <taxon>Astigmata</taxon>
        <taxon>Psoroptidia</taxon>
        <taxon>Analgoidea</taxon>
        <taxon>Pyroglyphidae</taxon>
        <taxon>Dermatophagoidinae</taxon>
        <taxon>Dermatophagoides</taxon>
    </lineage>
</organism>
<accession>A0ABQ8JVX6</accession>
<protein>
    <submittedName>
        <fullName evidence="1">Uncharacterized protein</fullName>
    </submittedName>
</protein>
<name>A0ABQ8JVX6_DERPT</name>
<dbReference type="Proteomes" id="UP000887458">
    <property type="component" value="Unassembled WGS sequence"/>
</dbReference>
<gene>
    <name evidence="1" type="ORF">DERP_002855</name>
</gene>
<reference evidence="1 2" key="2">
    <citation type="journal article" date="2022" name="Mol. Biol. Evol.">
        <title>Comparative Genomics Reveals Insights into the Divergent Evolution of Astigmatic Mites and Household Pest Adaptations.</title>
        <authorList>
            <person name="Xiong Q."/>
            <person name="Wan A.T."/>
            <person name="Liu X."/>
            <person name="Fung C.S."/>
            <person name="Xiao X."/>
            <person name="Malainual N."/>
            <person name="Hou J."/>
            <person name="Wang L."/>
            <person name="Wang M."/>
            <person name="Yang K.Y."/>
            <person name="Cui Y."/>
            <person name="Leung E.L."/>
            <person name="Nong W."/>
            <person name="Shin S.K."/>
            <person name="Au S.W."/>
            <person name="Jeong K.Y."/>
            <person name="Chew F.T."/>
            <person name="Hui J.H."/>
            <person name="Leung T.F."/>
            <person name="Tungtrongchitr A."/>
            <person name="Zhong N."/>
            <person name="Liu Z."/>
            <person name="Tsui S.K."/>
        </authorList>
    </citation>
    <scope>NUCLEOTIDE SEQUENCE [LARGE SCALE GENOMIC DNA]</scope>
    <source>
        <strain evidence="1">Derp</strain>
    </source>
</reference>
<comment type="caution">
    <text evidence="1">The sequence shown here is derived from an EMBL/GenBank/DDBJ whole genome shotgun (WGS) entry which is preliminary data.</text>
</comment>
<keyword evidence="2" id="KW-1185">Reference proteome</keyword>